<evidence type="ECO:0008006" key="4">
    <source>
        <dbReference type="Google" id="ProtNLM"/>
    </source>
</evidence>
<organism evidence="2 3">
    <name type="scientific">Clostridium simiarum</name>
    <dbReference type="NCBI Taxonomy" id="2841506"/>
    <lineage>
        <taxon>Bacteria</taxon>
        <taxon>Bacillati</taxon>
        <taxon>Bacillota</taxon>
        <taxon>Clostridia</taxon>
        <taxon>Eubacteriales</taxon>
        <taxon>Clostridiaceae</taxon>
        <taxon>Clostridium</taxon>
    </lineage>
</organism>
<feature type="compositionally biased region" description="Gly residues" evidence="1">
    <location>
        <begin position="235"/>
        <end position="250"/>
    </location>
</feature>
<dbReference type="Proteomes" id="UP000736583">
    <property type="component" value="Unassembled WGS sequence"/>
</dbReference>
<accession>A0ABS6F2T9</accession>
<dbReference type="EMBL" id="JAHLQL010000003">
    <property type="protein sequence ID" value="MBU5592179.1"/>
    <property type="molecule type" value="Genomic_DNA"/>
</dbReference>
<proteinExistence type="predicted"/>
<name>A0ABS6F2T9_9CLOT</name>
<evidence type="ECO:0000313" key="2">
    <source>
        <dbReference type="EMBL" id="MBU5592179.1"/>
    </source>
</evidence>
<sequence>MKKILVSILAIVMLFGFQGCSNKNSKKEEKKQQQQERSDSFNSQIAINTVQNYMMSISKNDMNAAKKLSSKDLWNKGIEFGASDLNILGYKVEEVNEVGKSSLIKVKASRTVDKSPRTTLDTYSIKVIKEEESGEYQVSDVNVVTEKEAFLEGDEIRIRQKSNVKTNLLVDKAGIPQYSFSKNDKGKSIKISTPKANFGNMIFSYMGDKIAISTYDKDSFIGIIKIDESLMTQGAGGDNGGSGGAGGQENQGGSKTPNQKSKAREIPVGKELNALDILKNSAIKNMSFSLDEKYLMAQYELKDKGYGIRVYNVDNGKLIEIDIESEFPIEDFDVLFYSFDLDGVIFDVVAKSEAGNKNREKSGRWKINLGEIKLMKM</sequence>
<reference evidence="2 3" key="1">
    <citation type="submission" date="2021-06" db="EMBL/GenBank/DDBJ databases">
        <authorList>
            <person name="Sun Q."/>
            <person name="Li D."/>
        </authorList>
    </citation>
    <scope>NUCLEOTIDE SEQUENCE [LARGE SCALE GENOMIC DNA]</scope>
    <source>
        <strain evidence="2 3">MSJ-4</strain>
    </source>
</reference>
<dbReference type="RefSeq" id="WP_216457023.1">
    <property type="nucleotide sequence ID" value="NZ_JAHLQL010000003.1"/>
</dbReference>
<evidence type="ECO:0000313" key="3">
    <source>
        <dbReference type="Proteomes" id="UP000736583"/>
    </source>
</evidence>
<keyword evidence="3" id="KW-1185">Reference proteome</keyword>
<evidence type="ECO:0000256" key="1">
    <source>
        <dbReference type="SAM" id="MobiDB-lite"/>
    </source>
</evidence>
<gene>
    <name evidence="2" type="ORF">KQI89_10440</name>
</gene>
<feature type="region of interest" description="Disordered" evidence="1">
    <location>
        <begin position="235"/>
        <end position="265"/>
    </location>
</feature>
<comment type="caution">
    <text evidence="2">The sequence shown here is derived from an EMBL/GenBank/DDBJ whole genome shotgun (WGS) entry which is preliminary data.</text>
</comment>
<protein>
    <recommendedName>
        <fullName evidence="4">Phage head-tail adaptor</fullName>
    </recommendedName>
</protein>
<dbReference type="PROSITE" id="PS51257">
    <property type="entry name" value="PROKAR_LIPOPROTEIN"/>
    <property type="match status" value="1"/>
</dbReference>